<dbReference type="Gene3D" id="3.40.720.10">
    <property type="entry name" value="Alkaline Phosphatase, subunit A"/>
    <property type="match status" value="1"/>
</dbReference>
<gene>
    <name evidence="3" type="ORF">N0B31_08335</name>
</gene>
<evidence type="ECO:0000313" key="4">
    <source>
        <dbReference type="Proteomes" id="UP001057580"/>
    </source>
</evidence>
<keyword evidence="4" id="KW-1185">Reference proteome</keyword>
<feature type="domain" description="Sulfatase N-terminal" evidence="2">
    <location>
        <begin position="5"/>
        <end position="350"/>
    </location>
</feature>
<dbReference type="Pfam" id="PF00884">
    <property type="entry name" value="Sulfatase"/>
    <property type="match status" value="1"/>
</dbReference>
<dbReference type="InterPro" id="IPR017850">
    <property type="entry name" value="Alkaline_phosphatase_core_sf"/>
</dbReference>
<dbReference type="GO" id="GO:0004065">
    <property type="term" value="F:arylsulfatase activity"/>
    <property type="evidence" value="ECO:0007669"/>
    <property type="project" value="TreeGrafter"/>
</dbReference>
<dbReference type="AlphaFoldDB" id="A0A9E7R6D0"/>
<comment type="similarity">
    <text evidence="1">Belongs to the sulfatase family.</text>
</comment>
<organism evidence="3 4">
    <name type="scientific">Salinirubellus salinus</name>
    <dbReference type="NCBI Taxonomy" id="1364945"/>
    <lineage>
        <taxon>Archaea</taxon>
        <taxon>Methanobacteriati</taxon>
        <taxon>Methanobacteriota</taxon>
        <taxon>Stenosarchaea group</taxon>
        <taxon>Halobacteria</taxon>
        <taxon>Halobacteriales</taxon>
        <taxon>Natronomonadaceae</taxon>
        <taxon>Salinirubellus</taxon>
    </lineage>
</organism>
<dbReference type="InterPro" id="IPR000917">
    <property type="entry name" value="Sulfatase_N"/>
</dbReference>
<protein>
    <submittedName>
        <fullName evidence="3">Sulfatase</fullName>
    </submittedName>
</protein>
<evidence type="ECO:0000259" key="2">
    <source>
        <dbReference type="Pfam" id="PF00884"/>
    </source>
</evidence>
<dbReference type="EMBL" id="CP104003">
    <property type="protein sequence ID" value="UWM56291.1"/>
    <property type="molecule type" value="Genomic_DNA"/>
</dbReference>
<evidence type="ECO:0000313" key="3">
    <source>
        <dbReference type="EMBL" id="UWM56291.1"/>
    </source>
</evidence>
<dbReference type="InterPro" id="IPR050738">
    <property type="entry name" value="Sulfatase"/>
</dbReference>
<reference evidence="3" key="1">
    <citation type="submission" date="2022-09" db="EMBL/GenBank/DDBJ databases">
        <title>Diverse halophilic archaea isolated from saline environments.</title>
        <authorList>
            <person name="Cui H.-L."/>
        </authorList>
    </citation>
    <scope>NUCLEOTIDE SEQUENCE</scope>
    <source>
        <strain evidence="3">ZS-35-S2</strain>
    </source>
</reference>
<sequence>MSERPNVVWVTLDSVRQDRTTMGGHDRDTTPRLQALADRPGGRAFSDGIAAGIWTLSSSASILTGTYPTHNTVGIDGSTLPPELPTVAERLRDAGYRTACLSRNSHVSEATDLFRGFDRFAWLAAATLFDVAGPATLAKYLLNLRRHSAGFTPDTAKHATPFLMNDIAKRWLSDLAGGDAPFFHYLHYNEPHRPYVPPLPWQDRYTDEIDAGPAEAVDIAMDVHRTMYERVASGDPLTDWERDALLATYDAEVAYTDECIGRLFEYVQSLDTDRETVFVVTADHGDLFGEQGVLAHKLLLHDGLINVPFVVHSDGEGDGASQRLTDALALADDDPVQHTDLMTTLVAVAGGDTDGMQGVDLRDGPREFAVAQRAPADFGDFTEHDPSFDTSRYHAPTMTCARTHEFKFQTSEDGEELFALPDESRDASADHPEVADELREALAEWLATDGQPVGEARDAAFDDAMRKQLSDLGYVE</sequence>
<dbReference type="CDD" id="cd16148">
    <property type="entry name" value="sulfatase_like"/>
    <property type="match status" value="1"/>
</dbReference>
<evidence type="ECO:0000256" key="1">
    <source>
        <dbReference type="ARBA" id="ARBA00008779"/>
    </source>
</evidence>
<dbReference type="RefSeq" id="WP_260643405.1">
    <property type="nucleotide sequence ID" value="NZ_CP104003.1"/>
</dbReference>
<dbReference type="GeneID" id="74942423"/>
<accession>A0A9E7R6D0</accession>
<dbReference type="PANTHER" id="PTHR42693">
    <property type="entry name" value="ARYLSULFATASE FAMILY MEMBER"/>
    <property type="match status" value="1"/>
</dbReference>
<dbReference type="Proteomes" id="UP001057580">
    <property type="component" value="Chromosome"/>
</dbReference>
<proteinExistence type="inferred from homology"/>
<dbReference type="SUPFAM" id="SSF53649">
    <property type="entry name" value="Alkaline phosphatase-like"/>
    <property type="match status" value="1"/>
</dbReference>
<dbReference type="PANTHER" id="PTHR42693:SF33">
    <property type="entry name" value="ARYLSULFATASE"/>
    <property type="match status" value="1"/>
</dbReference>
<name>A0A9E7R6D0_9EURY</name>
<dbReference type="KEGG" id="ssai:N0B31_08335"/>